<sequence length="159" mass="18402">MAIEVGPASNERRLAGFRVYQILDEIGLKPNVAAWVYDRESDYWWYMVATPLIDTVGPQWVFDRLLKAFQKIKLPDEVTPLDICLMSPNEAHVSKILKTHNFEAKGNKEQAFLMFNSADLDIDDMHYDNVLAYRISKRREVVQTVVRRFDKKVAQLIAA</sequence>
<name>A0A318QJ41_9PROT</name>
<organism evidence="1 2">
    <name type="scientific">Komagataeibacter oboediens</name>
    <dbReference type="NCBI Taxonomy" id="65958"/>
    <lineage>
        <taxon>Bacteria</taxon>
        <taxon>Pseudomonadati</taxon>
        <taxon>Pseudomonadota</taxon>
        <taxon>Alphaproteobacteria</taxon>
        <taxon>Acetobacterales</taxon>
        <taxon>Acetobacteraceae</taxon>
        <taxon>Komagataeibacter</taxon>
    </lineage>
</organism>
<accession>A0A318QJ41</accession>
<gene>
    <name evidence="1" type="ORF">CFR80_18160</name>
</gene>
<reference evidence="1 2" key="1">
    <citation type="submission" date="2017-07" db="EMBL/GenBank/DDBJ databases">
        <title>A draft genome sequence of Komagataeibacter oboediens LMG 18849.</title>
        <authorList>
            <person name="Skraban J."/>
            <person name="Cleenwerck I."/>
            <person name="Vandamme P."/>
            <person name="Trcek J."/>
        </authorList>
    </citation>
    <scope>NUCLEOTIDE SEQUENCE [LARGE SCALE GENOMIC DNA]</scope>
    <source>
        <strain evidence="1 2">LMG 18849</strain>
    </source>
</reference>
<dbReference type="OrthoDB" id="8456979at2"/>
<dbReference type="AlphaFoldDB" id="A0A318QJ41"/>
<comment type="caution">
    <text evidence="1">The sequence shown here is derived from an EMBL/GenBank/DDBJ whole genome shotgun (WGS) entry which is preliminary data.</text>
</comment>
<proteinExistence type="predicted"/>
<dbReference type="Proteomes" id="UP000247417">
    <property type="component" value="Unassembled WGS sequence"/>
</dbReference>
<evidence type="ECO:0000313" key="1">
    <source>
        <dbReference type="EMBL" id="PYD77342.1"/>
    </source>
</evidence>
<dbReference type="EMBL" id="NKTX01000199">
    <property type="protein sequence ID" value="PYD77342.1"/>
    <property type="molecule type" value="Genomic_DNA"/>
</dbReference>
<protein>
    <submittedName>
        <fullName evidence="1">Uncharacterized protein</fullName>
    </submittedName>
</protein>
<dbReference type="RefSeq" id="WP_019086782.1">
    <property type="nucleotide sequence ID" value="NZ_NKTX01000199.1"/>
</dbReference>
<evidence type="ECO:0000313" key="2">
    <source>
        <dbReference type="Proteomes" id="UP000247417"/>
    </source>
</evidence>